<dbReference type="PANTHER" id="PTHR42795:SF1">
    <property type="entry name" value="ALANINE DEHYDROGENASE"/>
    <property type="match status" value="1"/>
</dbReference>
<sequence>MKLGFIIPEFPYEKRVALLPEHIGNFNNEIVVENGFGRNLGIDDKEYLKAGCVISDRETIFSTCEAVFSLKLLQPSDYPYIKKGQIIIGWTHPSGSGKEFMQSQAKPKGLIIVDLDNIQPCIYYNDHVMPIDWLKPNFIYRNSFIAGLSSTYHAILSFGMIPTSSTRVAILAPGNVSQGAFSAISKWGADIRLFYRKTMDEFKADLESFDIIISGIEVDKPGLHILTLEDQKRLKKNCLVIDAAADAGKAIEGSHYTSIDNPIYTKDNVHYYVVNNAPSIFYRDSSRIISSSFSRHIYHRDVQVYFDLIEEYKKIK</sequence>
<name>A0A9Q4PXS1_9EURY</name>
<dbReference type="SMART" id="SM01002">
    <property type="entry name" value="AlaDh_PNT_C"/>
    <property type="match status" value="1"/>
</dbReference>
<dbReference type="SMART" id="SM01003">
    <property type="entry name" value="AlaDh_PNT_N"/>
    <property type="match status" value="1"/>
</dbReference>
<dbReference type="InterPro" id="IPR036291">
    <property type="entry name" value="NAD(P)-bd_dom_sf"/>
</dbReference>
<organism evidence="4 5">
    <name type="scientific">Methanogenium marinum</name>
    <dbReference type="NCBI Taxonomy" id="348610"/>
    <lineage>
        <taxon>Archaea</taxon>
        <taxon>Methanobacteriati</taxon>
        <taxon>Methanobacteriota</taxon>
        <taxon>Stenosarchaea group</taxon>
        <taxon>Methanomicrobia</taxon>
        <taxon>Methanomicrobiales</taxon>
        <taxon>Methanomicrobiaceae</taxon>
        <taxon>Methanogenium</taxon>
    </lineage>
</organism>
<dbReference type="Pfam" id="PF05222">
    <property type="entry name" value="AlaDh_PNT_N"/>
    <property type="match status" value="1"/>
</dbReference>
<evidence type="ECO:0000256" key="1">
    <source>
        <dbReference type="ARBA" id="ARBA00023002"/>
    </source>
</evidence>
<dbReference type="GO" id="GO:0006524">
    <property type="term" value="P:alanine catabolic process"/>
    <property type="evidence" value="ECO:0007669"/>
    <property type="project" value="TreeGrafter"/>
</dbReference>
<feature type="domain" description="Alanine dehydrogenase/pyridine nucleotide transhydrogenase NAD(H)-binding" evidence="2">
    <location>
        <begin position="149"/>
        <end position="273"/>
    </location>
</feature>
<dbReference type="GO" id="GO:0000286">
    <property type="term" value="F:alanine dehydrogenase activity"/>
    <property type="evidence" value="ECO:0007669"/>
    <property type="project" value="TreeGrafter"/>
</dbReference>
<proteinExistence type="predicted"/>
<dbReference type="InterPro" id="IPR007886">
    <property type="entry name" value="AlaDH/PNT_N"/>
</dbReference>
<dbReference type="InterPro" id="IPR007698">
    <property type="entry name" value="AlaDH/PNT_NAD(H)-bd"/>
</dbReference>
<evidence type="ECO:0008006" key="6">
    <source>
        <dbReference type="Google" id="ProtNLM"/>
    </source>
</evidence>
<evidence type="ECO:0000259" key="2">
    <source>
        <dbReference type="SMART" id="SM01002"/>
    </source>
</evidence>
<gene>
    <name evidence="4" type="ORF">L0665_02305</name>
</gene>
<dbReference type="Pfam" id="PF01262">
    <property type="entry name" value="AlaDh_PNT_C"/>
    <property type="match status" value="1"/>
</dbReference>
<dbReference type="Proteomes" id="UP001143747">
    <property type="component" value="Unassembled WGS sequence"/>
</dbReference>
<evidence type="ECO:0000313" key="4">
    <source>
        <dbReference type="EMBL" id="MDE4907453.1"/>
    </source>
</evidence>
<keyword evidence="1" id="KW-0560">Oxidoreductase</keyword>
<dbReference type="GO" id="GO:0005886">
    <property type="term" value="C:plasma membrane"/>
    <property type="evidence" value="ECO:0007669"/>
    <property type="project" value="TreeGrafter"/>
</dbReference>
<dbReference type="EMBL" id="JAKELO010000002">
    <property type="protein sequence ID" value="MDE4907453.1"/>
    <property type="molecule type" value="Genomic_DNA"/>
</dbReference>
<protein>
    <recommendedName>
        <fullName evidence="6">Alanine dehydrogenase</fullName>
    </recommendedName>
</protein>
<dbReference type="SUPFAM" id="SSF52283">
    <property type="entry name" value="Formate/glycerate dehydrogenase catalytic domain-like"/>
    <property type="match status" value="1"/>
</dbReference>
<reference evidence="4" key="1">
    <citation type="submission" date="2022-01" db="EMBL/GenBank/DDBJ databases">
        <title>Draft genome of Methanogenium marinum DSM 15558.</title>
        <authorList>
            <person name="Chen S.-C."/>
            <person name="You Y.-T."/>
        </authorList>
    </citation>
    <scope>NUCLEOTIDE SEQUENCE</scope>
    <source>
        <strain evidence="4">DSM 15558</strain>
    </source>
</reference>
<keyword evidence="5" id="KW-1185">Reference proteome</keyword>
<accession>A0A9Q4PXS1</accession>
<feature type="domain" description="Alanine dehydrogenase/pyridine nucleotide transhydrogenase N-terminal" evidence="3">
    <location>
        <begin position="4"/>
        <end position="119"/>
    </location>
</feature>
<comment type="caution">
    <text evidence="4">The sequence shown here is derived from an EMBL/GenBank/DDBJ whole genome shotgun (WGS) entry which is preliminary data.</text>
</comment>
<dbReference type="Gene3D" id="3.40.50.720">
    <property type="entry name" value="NAD(P)-binding Rossmann-like Domain"/>
    <property type="match status" value="2"/>
</dbReference>
<dbReference type="SUPFAM" id="SSF51735">
    <property type="entry name" value="NAD(P)-binding Rossmann-fold domains"/>
    <property type="match status" value="1"/>
</dbReference>
<evidence type="ECO:0000259" key="3">
    <source>
        <dbReference type="SMART" id="SM01003"/>
    </source>
</evidence>
<dbReference type="PANTHER" id="PTHR42795">
    <property type="entry name" value="ALANINE DEHYDROGENASE"/>
    <property type="match status" value="1"/>
</dbReference>
<dbReference type="AlphaFoldDB" id="A0A9Q4PXS1"/>
<dbReference type="RefSeq" id="WP_274924102.1">
    <property type="nucleotide sequence ID" value="NZ_JAKELO010000002.1"/>
</dbReference>
<evidence type="ECO:0000313" key="5">
    <source>
        <dbReference type="Proteomes" id="UP001143747"/>
    </source>
</evidence>